<protein>
    <submittedName>
        <fullName evidence="1">Uncharacterized protein</fullName>
    </submittedName>
</protein>
<name>A0AAV5JKN2_9ROSI</name>
<sequence length="38" mass="4355">MHYMLFSLLANKCSTGCVTIFPVQLVDIILRFLVNPTR</sequence>
<reference evidence="1 2" key="1">
    <citation type="journal article" date="2021" name="Commun. Biol.">
        <title>The genome of Shorea leprosula (Dipterocarpaceae) highlights the ecological relevance of drought in aseasonal tropical rainforests.</title>
        <authorList>
            <person name="Ng K.K.S."/>
            <person name="Kobayashi M.J."/>
            <person name="Fawcett J.A."/>
            <person name="Hatakeyama M."/>
            <person name="Paape T."/>
            <person name="Ng C.H."/>
            <person name="Ang C.C."/>
            <person name="Tnah L.H."/>
            <person name="Lee C.T."/>
            <person name="Nishiyama T."/>
            <person name="Sese J."/>
            <person name="O'Brien M.J."/>
            <person name="Copetti D."/>
            <person name="Mohd Noor M.I."/>
            <person name="Ong R.C."/>
            <person name="Putra M."/>
            <person name="Sireger I.Z."/>
            <person name="Indrioko S."/>
            <person name="Kosugi Y."/>
            <person name="Izuno A."/>
            <person name="Isagi Y."/>
            <person name="Lee S.L."/>
            <person name="Shimizu K.K."/>
        </authorList>
    </citation>
    <scope>NUCLEOTIDE SEQUENCE [LARGE SCALE GENOMIC DNA]</scope>
    <source>
        <strain evidence="1">214</strain>
    </source>
</reference>
<comment type="caution">
    <text evidence="1">The sequence shown here is derived from an EMBL/GenBank/DDBJ whole genome shotgun (WGS) entry which is preliminary data.</text>
</comment>
<gene>
    <name evidence="1" type="ORF">SLEP1_g24145</name>
</gene>
<evidence type="ECO:0000313" key="2">
    <source>
        <dbReference type="Proteomes" id="UP001054252"/>
    </source>
</evidence>
<dbReference type="AlphaFoldDB" id="A0AAV5JKN2"/>
<dbReference type="EMBL" id="BPVZ01000037">
    <property type="protein sequence ID" value="GKV13078.1"/>
    <property type="molecule type" value="Genomic_DNA"/>
</dbReference>
<dbReference type="Proteomes" id="UP001054252">
    <property type="component" value="Unassembled WGS sequence"/>
</dbReference>
<proteinExistence type="predicted"/>
<evidence type="ECO:0000313" key="1">
    <source>
        <dbReference type="EMBL" id="GKV13078.1"/>
    </source>
</evidence>
<keyword evidence="2" id="KW-1185">Reference proteome</keyword>
<accession>A0AAV5JKN2</accession>
<organism evidence="1 2">
    <name type="scientific">Rubroshorea leprosula</name>
    <dbReference type="NCBI Taxonomy" id="152421"/>
    <lineage>
        <taxon>Eukaryota</taxon>
        <taxon>Viridiplantae</taxon>
        <taxon>Streptophyta</taxon>
        <taxon>Embryophyta</taxon>
        <taxon>Tracheophyta</taxon>
        <taxon>Spermatophyta</taxon>
        <taxon>Magnoliopsida</taxon>
        <taxon>eudicotyledons</taxon>
        <taxon>Gunneridae</taxon>
        <taxon>Pentapetalae</taxon>
        <taxon>rosids</taxon>
        <taxon>malvids</taxon>
        <taxon>Malvales</taxon>
        <taxon>Dipterocarpaceae</taxon>
        <taxon>Rubroshorea</taxon>
    </lineage>
</organism>